<evidence type="ECO:0000313" key="12">
    <source>
        <dbReference type="EMBL" id="WWC63450.1"/>
    </source>
</evidence>
<evidence type="ECO:0000313" key="11">
    <source>
        <dbReference type="EMBL" id="OBR83790.1"/>
    </source>
</evidence>
<evidence type="ECO:0000256" key="7">
    <source>
        <dbReference type="RuleBase" id="RU000489"/>
    </source>
</evidence>
<evidence type="ECO:0000256" key="3">
    <source>
        <dbReference type="ARBA" id="ARBA00023024"/>
    </source>
</evidence>
<dbReference type="InterPro" id="IPR001223">
    <property type="entry name" value="Glyco_hydro18_cat"/>
</dbReference>
<evidence type="ECO:0000259" key="10">
    <source>
        <dbReference type="PROSITE" id="PS51910"/>
    </source>
</evidence>
<reference evidence="11" key="1">
    <citation type="submission" date="2013-07" db="EMBL/GenBank/DDBJ databases">
        <title>The Genome Sequence of Cryptococcus dejecticola CBS10117.</title>
        <authorList>
            <consortium name="The Broad Institute Genome Sequencing Platform"/>
            <person name="Cuomo C."/>
            <person name="Litvintseva A."/>
            <person name="Chen Y."/>
            <person name="Heitman J."/>
            <person name="Sun S."/>
            <person name="Springer D."/>
            <person name="Dromer F."/>
            <person name="Young S.K."/>
            <person name="Zeng Q."/>
            <person name="Gargeya S."/>
            <person name="Fitzgerald M."/>
            <person name="Abouelleil A."/>
            <person name="Alvarado L."/>
            <person name="Berlin A.M."/>
            <person name="Chapman S.B."/>
            <person name="Dewar J."/>
            <person name="Goldberg J."/>
            <person name="Griggs A."/>
            <person name="Gujja S."/>
            <person name="Hansen M."/>
            <person name="Howarth C."/>
            <person name="Imamovic A."/>
            <person name="Larimer J."/>
            <person name="McCowan C."/>
            <person name="Murphy C."/>
            <person name="Pearson M."/>
            <person name="Priest M."/>
            <person name="Roberts A."/>
            <person name="Saif S."/>
            <person name="Shea T."/>
            <person name="Sykes S."/>
            <person name="Wortman J."/>
            <person name="Nusbaum C."/>
            <person name="Birren B."/>
        </authorList>
    </citation>
    <scope>NUCLEOTIDE SEQUENCE [LARGE SCALE GENOMIC DNA]</scope>
    <source>
        <strain evidence="11">CBS 10117</strain>
    </source>
</reference>
<dbReference type="GO" id="GO:0008843">
    <property type="term" value="F:endochitinase activity"/>
    <property type="evidence" value="ECO:0007669"/>
    <property type="project" value="UniProtKB-EC"/>
</dbReference>
<dbReference type="Gene3D" id="3.20.20.80">
    <property type="entry name" value="Glycosidases"/>
    <property type="match status" value="1"/>
</dbReference>
<dbReference type="SMART" id="SM00636">
    <property type="entry name" value="Glyco_18"/>
    <property type="match status" value="1"/>
</dbReference>
<dbReference type="Proteomes" id="UP000078595">
    <property type="component" value="Chromosome 7"/>
</dbReference>
<name>A0A1A6A158_9TREE</name>
<gene>
    <name evidence="11" type="ORF">I303_06073</name>
    <name evidence="12" type="ORF">I303_106053</name>
</gene>
<reference evidence="12" key="3">
    <citation type="submission" date="2024-02" db="EMBL/GenBank/DDBJ databases">
        <title>Comparative genomics of Cryptococcus and Kwoniella reveals pathogenesis evolution and contrasting modes of karyotype evolution via chromosome fusion or intercentromeric recombination.</title>
        <authorList>
            <person name="Coelho M.A."/>
            <person name="David-Palma M."/>
            <person name="Shea T."/>
            <person name="Bowers K."/>
            <person name="McGinley-Smith S."/>
            <person name="Mohammad A.W."/>
            <person name="Gnirke A."/>
            <person name="Yurkov A.M."/>
            <person name="Nowrousian M."/>
            <person name="Sun S."/>
            <person name="Cuomo C.A."/>
            <person name="Heitman J."/>
        </authorList>
    </citation>
    <scope>NUCLEOTIDE SEQUENCE</scope>
    <source>
        <strain evidence="12">CBS 10117</strain>
    </source>
</reference>
<evidence type="ECO:0000256" key="4">
    <source>
        <dbReference type="ARBA" id="ARBA00023277"/>
    </source>
</evidence>
<reference evidence="12" key="2">
    <citation type="submission" date="2013-07" db="EMBL/GenBank/DDBJ databases">
        <authorList>
            <consortium name="The Broad Institute Genome Sequencing Platform"/>
            <person name="Cuomo C."/>
            <person name="Litvintseva A."/>
            <person name="Chen Y."/>
            <person name="Heitman J."/>
            <person name="Sun S."/>
            <person name="Springer D."/>
            <person name="Dromer F."/>
            <person name="Young S.K."/>
            <person name="Zeng Q."/>
            <person name="Gargeya S."/>
            <person name="Fitzgerald M."/>
            <person name="Abouelleil A."/>
            <person name="Alvarado L."/>
            <person name="Berlin A.M."/>
            <person name="Chapman S.B."/>
            <person name="Dewar J."/>
            <person name="Goldberg J."/>
            <person name="Griggs A."/>
            <person name="Gujja S."/>
            <person name="Hansen M."/>
            <person name="Howarth C."/>
            <person name="Imamovic A."/>
            <person name="Larimer J."/>
            <person name="McCowan C."/>
            <person name="Murphy C."/>
            <person name="Pearson M."/>
            <person name="Priest M."/>
            <person name="Roberts A."/>
            <person name="Saif S."/>
            <person name="Shea T."/>
            <person name="Sykes S."/>
            <person name="Wortman J."/>
            <person name="Nusbaum C."/>
            <person name="Birren B."/>
        </authorList>
    </citation>
    <scope>NUCLEOTIDE SEQUENCE</scope>
    <source>
        <strain evidence="12">CBS 10117</strain>
    </source>
</reference>
<dbReference type="PANTHER" id="PTHR11177">
    <property type="entry name" value="CHITINASE"/>
    <property type="match status" value="1"/>
</dbReference>
<evidence type="ECO:0000256" key="6">
    <source>
        <dbReference type="ARBA" id="ARBA00023326"/>
    </source>
</evidence>
<dbReference type="PROSITE" id="PS01095">
    <property type="entry name" value="GH18_1"/>
    <property type="match status" value="1"/>
</dbReference>
<dbReference type="EMBL" id="CP144536">
    <property type="protein sequence ID" value="WWC63450.1"/>
    <property type="molecule type" value="Genomic_DNA"/>
</dbReference>
<dbReference type="GeneID" id="28969772"/>
<feature type="compositionally biased region" description="Basic and acidic residues" evidence="9">
    <location>
        <begin position="73"/>
        <end position="83"/>
    </location>
</feature>
<dbReference type="SUPFAM" id="SSF51445">
    <property type="entry name" value="(Trans)glycosidases"/>
    <property type="match status" value="1"/>
</dbReference>
<keyword evidence="4" id="KW-0119">Carbohydrate metabolism</keyword>
<feature type="compositionally biased region" description="Polar residues" evidence="9">
    <location>
        <begin position="63"/>
        <end position="72"/>
    </location>
</feature>
<dbReference type="InterPro" id="IPR017853">
    <property type="entry name" value="GH"/>
</dbReference>
<dbReference type="GO" id="GO:0006032">
    <property type="term" value="P:chitin catabolic process"/>
    <property type="evidence" value="ECO:0007669"/>
    <property type="project" value="UniProtKB-KW"/>
</dbReference>
<dbReference type="InterPro" id="IPR050314">
    <property type="entry name" value="Glycosyl_Hydrlase_18"/>
</dbReference>
<dbReference type="PROSITE" id="PS51910">
    <property type="entry name" value="GH18_2"/>
    <property type="match status" value="1"/>
</dbReference>
<keyword evidence="6" id="KW-0624">Polysaccharide degradation</keyword>
<dbReference type="GO" id="GO:0005576">
    <property type="term" value="C:extracellular region"/>
    <property type="evidence" value="ECO:0007669"/>
    <property type="project" value="TreeGrafter"/>
</dbReference>
<feature type="region of interest" description="Disordered" evidence="9">
    <location>
        <begin position="63"/>
        <end position="92"/>
    </location>
</feature>
<dbReference type="InterPro" id="IPR011583">
    <property type="entry name" value="Chitinase_II/V-like_cat"/>
</dbReference>
<dbReference type="STRING" id="1296121.A0A1A6A158"/>
<dbReference type="RefSeq" id="XP_018261632.1">
    <property type="nucleotide sequence ID" value="XM_018409359.1"/>
</dbReference>
<dbReference type="EMBL" id="KI894033">
    <property type="protein sequence ID" value="OBR83790.1"/>
    <property type="molecule type" value="Genomic_DNA"/>
</dbReference>
<keyword evidence="2 7" id="KW-0378">Hydrolase</keyword>
<keyword evidence="3" id="KW-0146">Chitin degradation</keyword>
<proteinExistence type="inferred from homology"/>
<protein>
    <recommendedName>
        <fullName evidence="10">GH18 domain-containing protein</fullName>
    </recommendedName>
</protein>
<evidence type="ECO:0000256" key="9">
    <source>
        <dbReference type="SAM" id="MobiDB-lite"/>
    </source>
</evidence>
<organism evidence="11">
    <name type="scientific">Kwoniella dejecticola CBS 10117</name>
    <dbReference type="NCBI Taxonomy" id="1296121"/>
    <lineage>
        <taxon>Eukaryota</taxon>
        <taxon>Fungi</taxon>
        <taxon>Dikarya</taxon>
        <taxon>Basidiomycota</taxon>
        <taxon>Agaricomycotina</taxon>
        <taxon>Tremellomycetes</taxon>
        <taxon>Tremellales</taxon>
        <taxon>Cryptococcaceae</taxon>
        <taxon>Kwoniella</taxon>
    </lineage>
</organism>
<dbReference type="Pfam" id="PF00704">
    <property type="entry name" value="Glyco_hydro_18"/>
    <property type="match status" value="1"/>
</dbReference>
<dbReference type="InterPro" id="IPR001579">
    <property type="entry name" value="Glyco_hydro_18_chit_AS"/>
</dbReference>
<dbReference type="SUPFAM" id="SSF54556">
    <property type="entry name" value="Chitinase insertion domain"/>
    <property type="match status" value="1"/>
</dbReference>
<evidence type="ECO:0000256" key="1">
    <source>
        <dbReference type="ARBA" id="ARBA00000822"/>
    </source>
</evidence>
<evidence type="ECO:0000313" key="13">
    <source>
        <dbReference type="Proteomes" id="UP000078595"/>
    </source>
</evidence>
<dbReference type="InterPro" id="IPR029070">
    <property type="entry name" value="Chitinase_insertion_sf"/>
</dbReference>
<dbReference type="GO" id="GO:0000272">
    <property type="term" value="P:polysaccharide catabolic process"/>
    <property type="evidence" value="ECO:0007669"/>
    <property type="project" value="UniProtKB-KW"/>
</dbReference>
<keyword evidence="5 7" id="KW-0326">Glycosidase</keyword>
<accession>A0A1A6A158</accession>
<dbReference type="Gene3D" id="3.10.50.10">
    <property type="match status" value="1"/>
</dbReference>
<feature type="domain" description="GH18" evidence="10">
    <location>
        <begin position="25"/>
        <end position="384"/>
    </location>
</feature>
<dbReference type="OrthoDB" id="76388at2759"/>
<comment type="catalytic activity">
    <reaction evidence="1">
        <text>Random endo-hydrolysis of N-acetyl-beta-D-glucosaminide (1-&gt;4)-beta-linkages in chitin and chitodextrins.</text>
        <dbReference type="EC" id="3.2.1.14"/>
    </reaction>
</comment>
<dbReference type="PANTHER" id="PTHR11177:SF317">
    <property type="entry name" value="CHITINASE 12-RELATED"/>
    <property type="match status" value="1"/>
</dbReference>
<evidence type="ECO:0000256" key="8">
    <source>
        <dbReference type="RuleBase" id="RU004453"/>
    </source>
</evidence>
<evidence type="ECO:0000256" key="2">
    <source>
        <dbReference type="ARBA" id="ARBA00022801"/>
    </source>
</evidence>
<dbReference type="GO" id="GO:0008061">
    <property type="term" value="F:chitin binding"/>
    <property type="evidence" value="ECO:0007669"/>
    <property type="project" value="InterPro"/>
</dbReference>
<keyword evidence="13" id="KW-1185">Reference proteome</keyword>
<sequence>MEQIPIVGPMLSALGGESSAPGQGKRVIGYFTNWQTEHYPPHMVPVDELTHLNYSFAKVNEQTGEVTLSNPHTDTETHFRPQDETAQDAPPQQGHNLFGCLGAFFLMKKHNRNFKVMLSIGGATFSHAFKNMEYIHWRNTFVKSAVKLVEDVGLDGLDVDYEFPTNEQEARYYAQLLGELRTDLNNLADKLHQPRGQYLLSVAAPCGPDKMKLLHVKDMDKSLDFWNLMAYDFAGSWSKLSDHQANLQGKNASDISVDQAVKFYEKQGVHTNKLVIGIPLYGRTFEQTEGLNKPFHGSKTIDYKLLPVHGAQVHNDAHLGASWSYDAHKKELISYDNPEIARQKTKYISQNNLGGAMFWQLEGDKPHKAHDSLVKIVRENIGKLEKRPNELKYPYSKYDNLKGGSHMQ</sequence>
<dbReference type="AlphaFoldDB" id="A0A1A6A158"/>
<dbReference type="CDD" id="cd06548">
    <property type="entry name" value="GH18_chitinase"/>
    <property type="match status" value="1"/>
</dbReference>
<comment type="similarity">
    <text evidence="8">Belongs to the glycosyl hydrolase 18 family.</text>
</comment>
<dbReference type="VEuPathDB" id="FungiDB:I303_06073"/>
<dbReference type="KEGG" id="kdj:28969772"/>
<evidence type="ECO:0000256" key="5">
    <source>
        <dbReference type="ARBA" id="ARBA00023295"/>
    </source>
</evidence>